<dbReference type="InterPro" id="IPR008928">
    <property type="entry name" value="6-hairpin_glycosidase_sf"/>
</dbReference>
<dbReference type="PROSITE" id="PS51166">
    <property type="entry name" value="CBM20"/>
    <property type="match status" value="1"/>
</dbReference>
<protein>
    <recommendedName>
        <fullName evidence="9">Glucoamylase</fullName>
        <ecNumber evidence="9">3.2.1.3</ecNumber>
    </recommendedName>
    <alternativeName>
        <fullName evidence="9">1,4-alpha-D-glucan glucohydrolase</fullName>
    </alternativeName>
    <alternativeName>
        <fullName evidence="9">Glucan 1,4-alpha-glucosidase</fullName>
    </alternativeName>
</protein>
<gene>
    <name evidence="14" type="ORF">BD289DRAFT_451729</name>
</gene>
<dbReference type="FunFam" id="2.60.40.10:FF:000552">
    <property type="entry name" value="Related to glucoamylase"/>
    <property type="match status" value="1"/>
</dbReference>
<keyword evidence="7 9" id="KW-0326">Glycosidase</keyword>
<dbReference type="FunCoup" id="A0A2T3ADU9">
    <property type="interactions" value="61"/>
</dbReference>
<dbReference type="PANTHER" id="PTHR31616">
    <property type="entry name" value="TREHALASE"/>
    <property type="match status" value="1"/>
</dbReference>
<dbReference type="PANTHER" id="PTHR31616:SF12">
    <property type="entry name" value="GLUCOAMYLASE"/>
    <property type="match status" value="1"/>
</dbReference>
<dbReference type="InterPro" id="IPR034836">
    <property type="entry name" value="CBM20_glucoamylase"/>
</dbReference>
<evidence type="ECO:0000256" key="8">
    <source>
        <dbReference type="ARBA" id="ARBA00023326"/>
    </source>
</evidence>
<evidence type="ECO:0000256" key="12">
    <source>
        <dbReference type="SAM" id="SignalP"/>
    </source>
</evidence>
<dbReference type="Pfam" id="PF00686">
    <property type="entry name" value="CBM_20"/>
    <property type="match status" value="1"/>
</dbReference>
<dbReference type="Gene3D" id="1.50.10.10">
    <property type="match status" value="1"/>
</dbReference>
<dbReference type="PROSITE" id="PS00820">
    <property type="entry name" value="GLUCOAMYLASE"/>
    <property type="match status" value="1"/>
</dbReference>
<dbReference type="FunFam" id="1.50.10.10:FF:000018">
    <property type="entry name" value="Glucoamylase"/>
    <property type="match status" value="1"/>
</dbReference>
<dbReference type="InterPro" id="IPR011613">
    <property type="entry name" value="GH15-like"/>
</dbReference>
<dbReference type="PIRSF" id="PIRSF001031">
    <property type="entry name" value="Glu-a-glcsd_SBD"/>
    <property type="match status" value="1"/>
</dbReference>
<feature type="signal peptide" evidence="12">
    <location>
        <begin position="1"/>
        <end position="20"/>
    </location>
</feature>
<dbReference type="GO" id="GO:0000272">
    <property type="term" value="P:polysaccharide catabolic process"/>
    <property type="evidence" value="ECO:0007669"/>
    <property type="project" value="UniProtKB-KW"/>
</dbReference>
<keyword evidence="6 9" id="KW-0119">Carbohydrate metabolism</keyword>
<feature type="chain" id="PRO_5015455844" description="Glucoamylase" evidence="12">
    <location>
        <begin position="21"/>
        <end position="650"/>
    </location>
</feature>
<keyword evidence="4 9" id="KW-0378">Hydrolase</keyword>
<evidence type="ECO:0000256" key="10">
    <source>
        <dbReference type="PIRSR" id="PIRSR001031-1"/>
    </source>
</evidence>
<dbReference type="SMART" id="SM01065">
    <property type="entry name" value="CBM_2"/>
    <property type="match status" value="1"/>
</dbReference>
<evidence type="ECO:0000256" key="6">
    <source>
        <dbReference type="ARBA" id="ARBA00023277"/>
    </source>
</evidence>
<evidence type="ECO:0000256" key="9">
    <source>
        <dbReference type="PIRNR" id="PIRNR001031"/>
    </source>
</evidence>
<dbReference type="GO" id="GO:0004339">
    <property type="term" value="F:glucan 1,4-alpha-glucosidase activity"/>
    <property type="evidence" value="ECO:0007669"/>
    <property type="project" value="UniProtKB-EC"/>
</dbReference>
<evidence type="ECO:0000256" key="2">
    <source>
        <dbReference type="ARBA" id="ARBA00006188"/>
    </source>
</evidence>
<feature type="active site" description="Proton acceptor" evidence="10">
    <location>
        <position position="211"/>
    </location>
</feature>
<evidence type="ECO:0000256" key="7">
    <source>
        <dbReference type="ARBA" id="ARBA00023295"/>
    </source>
</evidence>
<feature type="domain" description="CBM20" evidence="13">
    <location>
        <begin position="543"/>
        <end position="650"/>
    </location>
</feature>
<dbReference type="InterPro" id="IPR012341">
    <property type="entry name" value="6hp_glycosidase-like_sf"/>
</dbReference>
<proteinExistence type="inferred from homology"/>
<dbReference type="Pfam" id="PF00723">
    <property type="entry name" value="Glyco_hydro_15"/>
    <property type="match status" value="1"/>
</dbReference>
<evidence type="ECO:0000313" key="14">
    <source>
        <dbReference type="EMBL" id="PSR93690.1"/>
    </source>
</evidence>
<comment type="similarity">
    <text evidence="2 9">Belongs to the glycosyl hydrolase 15 family.</text>
</comment>
<dbReference type="InterPro" id="IPR013783">
    <property type="entry name" value="Ig-like_fold"/>
</dbReference>
<dbReference type="EC" id="3.2.1.3" evidence="9"/>
<accession>A0A2T3ADU9</accession>
<dbReference type="InterPro" id="IPR000165">
    <property type="entry name" value="Glucoamylase"/>
</dbReference>
<evidence type="ECO:0000256" key="5">
    <source>
        <dbReference type="ARBA" id="ARBA00023180"/>
    </source>
</evidence>
<reference evidence="14 15" key="1">
    <citation type="journal article" date="2018" name="Mycol. Prog.">
        <title>Coniella lustricola, a new species from submerged detritus.</title>
        <authorList>
            <person name="Raudabaugh D.B."/>
            <person name="Iturriaga T."/>
            <person name="Carver A."/>
            <person name="Mondo S."/>
            <person name="Pangilinan J."/>
            <person name="Lipzen A."/>
            <person name="He G."/>
            <person name="Amirebrahimi M."/>
            <person name="Grigoriev I.V."/>
            <person name="Miller A.N."/>
        </authorList>
    </citation>
    <scope>NUCLEOTIDE SEQUENCE [LARGE SCALE GENOMIC DNA]</scope>
    <source>
        <strain evidence="14 15">B22-T-1</strain>
    </source>
</reference>
<dbReference type="AlphaFoldDB" id="A0A2T3ADU9"/>
<dbReference type="PRINTS" id="PR00736">
    <property type="entry name" value="GLHYDRLASE15"/>
</dbReference>
<evidence type="ECO:0000259" key="13">
    <source>
        <dbReference type="PROSITE" id="PS51166"/>
    </source>
</evidence>
<dbReference type="Gene3D" id="2.60.40.10">
    <property type="entry name" value="Immunoglobulins"/>
    <property type="match status" value="1"/>
</dbReference>
<dbReference type="InterPro" id="IPR013784">
    <property type="entry name" value="Carb-bd-like_fold"/>
</dbReference>
<dbReference type="InParanoid" id="A0A2T3ADU9"/>
<dbReference type="GO" id="GO:0000324">
    <property type="term" value="C:fungal-type vacuole"/>
    <property type="evidence" value="ECO:0007669"/>
    <property type="project" value="TreeGrafter"/>
</dbReference>
<comment type="catalytic activity">
    <reaction evidence="1 9">
        <text>Hydrolysis of terminal (1-&gt;4)-linked alpha-D-glucose residues successively from non-reducing ends of the chains with release of beta-D-glucose.</text>
        <dbReference type="EC" id="3.2.1.3"/>
    </reaction>
</comment>
<sequence length="650" mass="68805">MHGLSSLVLLGTYALQSVLGRPDASRVQGEIYKRSVDTFVATESPIALSRLLCNIGSTGCYAAGVASGIVIASPDSTNPDYFYTWTRDSALTFKEVIDTFAYDYNTTLQTEIENYSGAQAKLQGVSNPSGDLTDGGLGLGEPKFNVDETAFTGSWGRPQRDGPALRSIALITYANWLIDNGYTSTVTSILWPIIQNDLNYVAEYWNQTGYDLWEEVSGSSFFTIANQHRALVQGATLASALSKSSTAYTSVAPEILCFLQSFWSSSSGFIVANINTNDGRTGKDANTLLGSISTFDPAVGCDEATFQPCSDKALANHKVVTDSFRSVYSINSGIAEGTAVAVGRYPEDSYQGGNPWYLCTLAAAEQLYDSLIVWRSQGYIQVTSTSLAFFRDFDSSITAGTYESTSSTYTTLYDAVSTYADGYVNVVATYAATNGSLSEQFSKTDGTPLSAYDLTWSYAAFLSAANRRDGISPASWVGTGDAVPGTCAATSVVGSYTSATSTAFPASQTPQSGYTTTATLVPTTTASTSAKTTTTGTQTSTACAAASTIAVTFDDLVTTTYGETIKISGDIAALGDWDTSDAIALNANSYTSSNPLWSVTINLAAGQVIQYKYINVATDGSVTWESDPNHTVTIGASCATATTISNTWQS</sequence>
<feature type="active site" description="Proton donor" evidence="10">
    <location>
        <position position="214"/>
    </location>
</feature>
<dbReference type="InterPro" id="IPR046966">
    <property type="entry name" value="Glucoamylase_active_site"/>
</dbReference>
<name>A0A2T3ADU9_9PEZI</name>
<dbReference type="STRING" id="2025994.A0A2T3ADU9"/>
<dbReference type="GO" id="GO:2001070">
    <property type="term" value="F:starch binding"/>
    <property type="evidence" value="ECO:0007669"/>
    <property type="project" value="InterPro"/>
</dbReference>
<evidence type="ECO:0000256" key="1">
    <source>
        <dbReference type="ARBA" id="ARBA00001863"/>
    </source>
</evidence>
<dbReference type="EMBL" id="KZ678405">
    <property type="protein sequence ID" value="PSR93690.1"/>
    <property type="molecule type" value="Genomic_DNA"/>
</dbReference>
<dbReference type="SUPFAM" id="SSF49452">
    <property type="entry name" value="Starch-binding domain-like"/>
    <property type="match status" value="1"/>
</dbReference>
<evidence type="ECO:0000256" key="4">
    <source>
        <dbReference type="ARBA" id="ARBA00022801"/>
    </source>
</evidence>
<dbReference type="SUPFAM" id="SSF48208">
    <property type="entry name" value="Six-hairpin glycosidases"/>
    <property type="match status" value="1"/>
</dbReference>
<dbReference type="InterPro" id="IPR008291">
    <property type="entry name" value="Glucoamylase_SBD"/>
</dbReference>
<evidence type="ECO:0000256" key="3">
    <source>
        <dbReference type="ARBA" id="ARBA00022729"/>
    </source>
</evidence>
<keyword evidence="15" id="KW-1185">Reference proteome</keyword>
<feature type="binding site" evidence="11">
    <location>
        <position position="155"/>
    </location>
    <ligand>
        <name>substrate</name>
    </ligand>
</feature>
<dbReference type="OrthoDB" id="6123450at2759"/>
<keyword evidence="5" id="KW-0325">Glycoprotein</keyword>
<keyword evidence="8 9" id="KW-0624">Polysaccharide degradation</keyword>
<organism evidence="14 15">
    <name type="scientific">Coniella lustricola</name>
    <dbReference type="NCBI Taxonomy" id="2025994"/>
    <lineage>
        <taxon>Eukaryota</taxon>
        <taxon>Fungi</taxon>
        <taxon>Dikarya</taxon>
        <taxon>Ascomycota</taxon>
        <taxon>Pezizomycotina</taxon>
        <taxon>Sordariomycetes</taxon>
        <taxon>Sordariomycetidae</taxon>
        <taxon>Diaporthales</taxon>
        <taxon>Schizoparmaceae</taxon>
        <taxon>Coniella</taxon>
    </lineage>
</organism>
<dbReference type="CDD" id="cd05811">
    <property type="entry name" value="CBM20_glucoamylase"/>
    <property type="match status" value="1"/>
</dbReference>
<evidence type="ECO:0000256" key="11">
    <source>
        <dbReference type="PIRSR" id="PIRSR001031-2"/>
    </source>
</evidence>
<keyword evidence="3 12" id="KW-0732">Signal</keyword>
<dbReference type="Proteomes" id="UP000241462">
    <property type="component" value="Unassembled WGS sequence"/>
</dbReference>
<dbReference type="InterPro" id="IPR002044">
    <property type="entry name" value="CBM20"/>
</dbReference>
<evidence type="ECO:0000313" key="15">
    <source>
        <dbReference type="Proteomes" id="UP000241462"/>
    </source>
</evidence>